<dbReference type="EMBL" id="JAECZC010000007">
    <property type="protein sequence ID" value="MBH8561639.1"/>
    <property type="molecule type" value="Genomic_DNA"/>
</dbReference>
<dbReference type="RefSeq" id="WP_198123645.1">
    <property type="nucleotide sequence ID" value="NZ_JAECZC010000007.1"/>
</dbReference>
<reference evidence="1 2" key="1">
    <citation type="journal article" date="2021" name="Int. J. Syst. Evol. Microbiol.">
        <title>Amazonocrinis nigriterrae gen. nov., sp. nov., Atlanticothrix silvestris gen. nov., sp. nov. and Dendronalium phyllosphericum gen. nov., sp. nov., nostocacean cyanobacteria from Brazilian environments.</title>
        <authorList>
            <person name="Alvarenga D.O."/>
            <person name="Andreote A.P.D."/>
            <person name="Branco L.H.Z."/>
            <person name="Delbaje E."/>
            <person name="Cruz R.B."/>
            <person name="Varani A.M."/>
            <person name="Fiore M.F."/>
        </authorList>
    </citation>
    <scope>NUCLEOTIDE SEQUENCE [LARGE SCALE GENOMIC DNA]</scope>
    <source>
        <strain evidence="1 2">CENA67</strain>
    </source>
</reference>
<dbReference type="AlphaFoldDB" id="A0A8J7HSJ5"/>
<sequence length="115" mass="12281">MTTSLSYTALAEKLPAGSIEFVGNNQVKLNFSAVTESGSNLALNASCVKGVVRFLQALAELTAQVNEDRASADLPPIQFVSQQLTGTPSAPEYEFTVRVKVDTALFVDNLDDPTD</sequence>
<gene>
    <name evidence="1" type="ORF">I8748_05505</name>
</gene>
<accession>A0A8J7HSJ5</accession>
<evidence type="ECO:0000313" key="1">
    <source>
        <dbReference type="EMBL" id="MBH8561639.1"/>
    </source>
</evidence>
<protein>
    <submittedName>
        <fullName evidence="1">Uncharacterized protein</fullName>
    </submittedName>
</protein>
<dbReference type="Proteomes" id="UP000632766">
    <property type="component" value="Unassembled WGS sequence"/>
</dbReference>
<evidence type="ECO:0000313" key="2">
    <source>
        <dbReference type="Proteomes" id="UP000632766"/>
    </source>
</evidence>
<keyword evidence="2" id="KW-1185">Reference proteome</keyword>
<name>A0A8J7HSJ5_9NOST</name>
<comment type="caution">
    <text evidence="1">The sequence shown here is derived from an EMBL/GenBank/DDBJ whole genome shotgun (WGS) entry which is preliminary data.</text>
</comment>
<proteinExistence type="predicted"/>
<organism evidence="1 2">
    <name type="scientific">Amazonocrinis nigriterrae CENA67</name>
    <dbReference type="NCBI Taxonomy" id="2794033"/>
    <lineage>
        <taxon>Bacteria</taxon>
        <taxon>Bacillati</taxon>
        <taxon>Cyanobacteriota</taxon>
        <taxon>Cyanophyceae</taxon>
        <taxon>Nostocales</taxon>
        <taxon>Nostocaceae</taxon>
        <taxon>Amazonocrinis</taxon>
        <taxon>Amazonocrinis nigriterrae</taxon>
    </lineage>
</organism>